<evidence type="ECO:0000313" key="3">
    <source>
        <dbReference type="Proteomes" id="UP000033867"/>
    </source>
</evidence>
<dbReference type="Proteomes" id="UP000033867">
    <property type="component" value="Unassembled WGS sequence"/>
</dbReference>
<name>A0A0G1BDF9_9BACT</name>
<evidence type="ECO:0000313" key="2">
    <source>
        <dbReference type="EMBL" id="KKS71410.1"/>
    </source>
</evidence>
<feature type="compositionally biased region" description="Acidic residues" evidence="1">
    <location>
        <begin position="49"/>
        <end position="62"/>
    </location>
</feature>
<dbReference type="AlphaFoldDB" id="A0A0G1BDF9"/>
<evidence type="ECO:0000256" key="1">
    <source>
        <dbReference type="SAM" id="MobiDB-lite"/>
    </source>
</evidence>
<comment type="caution">
    <text evidence="2">The sequence shown here is derived from an EMBL/GenBank/DDBJ whole genome shotgun (WGS) entry which is preliminary data.</text>
</comment>
<sequence length="119" mass="14216">MTKKTYLTIGFIVATLAFFVMPISHVFADRDEDEDEDIEWIREKQKQEYEDEYEDDDDYEDDYQVPVTPEIQIPQPVQISAPTQQYEVYYVTEYKKKNTYIVHDANNNGIVDEFETLIR</sequence>
<gene>
    <name evidence="2" type="ORF">UV42_C0029G0003</name>
</gene>
<protein>
    <submittedName>
        <fullName evidence="2">Uncharacterized protein</fullName>
    </submittedName>
</protein>
<dbReference type="PATRIC" id="fig|1619052.3.peg.644"/>
<reference evidence="2 3" key="1">
    <citation type="journal article" date="2015" name="Nature">
        <title>rRNA introns, odd ribosomes, and small enigmatic genomes across a large radiation of phyla.</title>
        <authorList>
            <person name="Brown C.T."/>
            <person name="Hug L.A."/>
            <person name="Thomas B.C."/>
            <person name="Sharon I."/>
            <person name="Castelle C.J."/>
            <person name="Singh A."/>
            <person name="Wilkins M.J."/>
            <person name="Williams K.H."/>
            <person name="Banfield J.F."/>
        </authorList>
    </citation>
    <scope>NUCLEOTIDE SEQUENCE [LARGE SCALE GENOMIC DNA]</scope>
</reference>
<feature type="region of interest" description="Disordered" evidence="1">
    <location>
        <begin position="43"/>
        <end position="62"/>
    </location>
</feature>
<proteinExistence type="predicted"/>
<accession>A0A0G1BDF9</accession>
<organism evidence="2 3">
    <name type="scientific">Candidatus Magasanikbacteria bacterium GW2011_GWE2_42_7</name>
    <dbReference type="NCBI Taxonomy" id="1619052"/>
    <lineage>
        <taxon>Bacteria</taxon>
        <taxon>Candidatus Magasanikiibacteriota</taxon>
    </lineage>
</organism>
<dbReference type="EMBL" id="LCEK01000029">
    <property type="protein sequence ID" value="KKS71410.1"/>
    <property type="molecule type" value="Genomic_DNA"/>
</dbReference>